<dbReference type="AlphaFoldDB" id="A0A6C0BZS5"/>
<dbReference type="EMBL" id="MN739279">
    <property type="protein sequence ID" value="QHS96793.1"/>
    <property type="molecule type" value="Genomic_DNA"/>
</dbReference>
<feature type="region of interest" description="Disordered" evidence="1">
    <location>
        <begin position="1"/>
        <end position="62"/>
    </location>
</feature>
<feature type="compositionally biased region" description="Polar residues" evidence="1">
    <location>
        <begin position="25"/>
        <end position="41"/>
    </location>
</feature>
<sequence length="206" mass="22921">MSGGSTNINDLPVSNSSGPPPGVQLRTTENQEINNSAQMLNEQRAAEDNSQSRVAPPNPNDYMKQVISDVQNVAQSGGLKLPDGDIPRTQGHITQDKESSVDYVPKGPDDYIKQYPSVDEIKQVHVKKEKQVEKYDYLYDELHGPALISLLYFIFQLPAVHKVILKNIPGLFKNDGNMNTKGYIFNSILFGSVYYLSTKGIEYISV</sequence>
<name>A0A6C0BZS5_9ZZZZ</name>
<feature type="region of interest" description="Disordered" evidence="1">
    <location>
        <begin position="80"/>
        <end position="106"/>
    </location>
</feature>
<proteinExistence type="predicted"/>
<evidence type="ECO:0000256" key="1">
    <source>
        <dbReference type="SAM" id="MobiDB-lite"/>
    </source>
</evidence>
<reference evidence="2" key="1">
    <citation type="journal article" date="2020" name="Nature">
        <title>Giant virus diversity and host interactions through global metagenomics.</title>
        <authorList>
            <person name="Schulz F."/>
            <person name="Roux S."/>
            <person name="Paez-Espino D."/>
            <person name="Jungbluth S."/>
            <person name="Walsh D.A."/>
            <person name="Denef V.J."/>
            <person name="McMahon K.D."/>
            <person name="Konstantinidis K.T."/>
            <person name="Eloe-Fadrosh E.A."/>
            <person name="Kyrpides N.C."/>
            <person name="Woyke T."/>
        </authorList>
    </citation>
    <scope>NUCLEOTIDE SEQUENCE</scope>
    <source>
        <strain evidence="2">GVMAG-M-3300020166-5</strain>
    </source>
</reference>
<organism evidence="2">
    <name type="scientific">viral metagenome</name>
    <dbReference type="NCBI Taxonomy" id="1070528"/>
    <lineage>
        <taxon>unclassified sequences</taxon>
        <taxon>metagenomes</taxon>
        <taxon>organismal metagenomes</taxon>
    </lineage>
</organism>
<accession>A0A6C0BZS5</accession>
<protein>
    <submittedName>
        <fullName evidence="2">Uncharacterized protein</fullName>
    </submittedName>
</protein>
<evidence type="ECO:0000313" key="2">
    <source>
        <dbReference type="EMBL" id="QHS96793.1"/>
    </source>
</evidence>